<proteinExistence type="predicted"/>
<evidence type="ECO:0000256" key="2">
    <source>
        <dbReference type="ARBA" id="ARBA00022771"/>
    </source>
</evidence>
<dbReference type="InterPro" id="IPR047153">
    <property type="entry name" value="TRIM45/56/19-like"/>
</dbReference>
<dbReference type="InterPro" id="IPR006573">
    <property type="entry name" value="NHR_dom"/>
</dbReference>
<keyword evidence="9" id="KW-1185">Reference proteome</keyword>
<reference evidence="8 9" key="1">
    <citation type="submission" date="2018-04" db="EMBL/GenBank/DDBJ databases">
        <title>The genome of golden apple snail Pomacea canaliculata provides insight into stress tolerance and invasive adaptation.</title>
        <authorList>
            <person name="Liu C."/>
            <person name="Liu B."/>
            <person name="Ren Y."/>
            <person name="Zhang Y."/>
            <person name="Wang H."/>
            <person name="Li S."/>
            <person name="Jiang F."/>
            <person name="Yin L."/>
            <person name="Zhang G."/>
            <person name="Qian W."/>
            <person name="Fan W."/>
        </authorList>
    </citation>
    <scope>NUCLEOTIDE SEQUENCE [LARGE SCALE GENOMIC DNA]</scope>
    <source>
        <strain evidence="8">SZHN2017</strain>
        <tissue evidence="8">Muscle</tissue>
    </source>
</reference>
<dbReference type="OrthoDB" id="6150003at2759"/>
<organism evidence="8 9">
    <name type="scientific">Pomacea canaliculata</name>
    <name type="common">Golden apple snail</name>
    <dbReference type="NCBI Taxonomy" id="400727"/>
    <lineage>
        <taxon>Eukaryota</taxon>
        <taxon>Metazoa</taxon>
        <taxon>Spiralia</taxon>
        <taxon>Lophotrochozoa</taxon>
        <taxon>Mollusca</taxon>
        <taxon>Gastropoda</taxon>
        <taxon>Caenogastropoda</taxon>
        <taxon>Architaenioglossa</taxon>
        <taxon>Ampullarioidea</taxon>
        <taxon>Ampullariidae</taxon>
        <taxon>Pomacea</taxon>
    </lineage>
</organism>
<dbReference type="Gene3D" id="3.30.160.60">
    <property type="entry name" value="Classic Zinc Finger"/>
    <property type="match status" value="1"/>
</dbReference>
<dbReference type="Pfam" id="PF07177">
    <property type="entry name" value="Neuralized"/>
    <property type="match status" value="1"/>
</dbReference>
<dbReference type="PROSITE" id="PS50119">
    <property type="entry name" value="ZF_BBOX"/>
    <property type="match status" value="2"/>
</dbReference>
<evidence type="ECO:0000313" key="8">
    <source>
        <dbReference type="EMBL" id="PVD21811.1"/>
    </source>
</evidence>
<dbReference type="Proteomes" id="UP000245119">
    <property type="component" value="Linkage Group LG11"/>
</dbReference>
<feature type="domain" description="B box-type" evidence="7">
    <location>
        <begin position="107"/>
        <end position="153"/>
    </location>
</feature>
<dbReference type="InterPro" id="IPR043136">
    <property type="entry name" value="B30.2/SPRY_sf"/>
</dbReference>
<evidence type="ECO:0000256" key="3">
    <source>
        <dbReference type="ARBA" id="ARBA00022833"/>
    </source>
</evidence>
<feature type="domain" description="RING-type" evidence="6">
    <location>
        <begin position="29"/>
        <end position="69"/>
    </location>
</feature>
<comment type="caution">
    <text evidence="8">The sequence shown here is derived from an EMBL/GenBank/DDBJ whole genome shotgun (WGS) entry which is preliminary data.</text>
</comment>
<dbReference type="PROSITE" id="PS50089">
    <property type="entry name" value="ZF_RING_2"/>
    <property type="match status" value="1"/>
</dbReference>
<dbReference type="GO" id="GO:0008270">
    <property type="term" value="F:zinc ion binding"/>
    <property type="evidence" value="ECO:0007669"/>
    <property type="project" value="UniProtKB-KW"/>
</dbReference>
<dbReference type="SMART" id="SM00336">
    <property type="entry name" value="BBOX"/>
    <property type="match status" value="2"/>
</dbReference>
<dbReference type="PROSITE" id="PS00518">
    <property type="entry name" value="ZF_RING_1"/>
    <property type="match status" value="1"/>
</dbReference>
<dbReference type="InterPro" id="IPR017907">
    <property type="entry name" value="Znf_RING_CS"/>
</dbReference>
<evidence type="ECO:0008006" key="10">
    <source>
        <dbReference type="Google" id="ProtNLM"/>
    </source>
</evidence>
<dbReference type="InterPro" id="IPR001841">
    <property type="entry name" value="Znf_RING"/>
</dbReference>
<evidence type="ECO:0000256" key="5">
    <source>
        <dbReference type="SAM" id="Coils"/>
    </source>
</evidence>
<dbReference type="Pfam" id="PF00643">
    <property type="entry name" value="zf-B_box"/>
    <property type="match status" value="1"/>
</dbReference>
<feature type="coiled-coil region" evidence="5">
    <location>
        <begin position="340"/>
        <end position="367"/>
    </location>
</feature>
<keyword evidence="3" id="KW-0862">Zinc</keyword>
<dbReference type="Pfam" id="PF13920">
    <property type="entry name" value="zf-C3HC4_3"/>
    <property type="match status" value="1"/>
</dbReference>
<protein>
    <recommendedName>
        <fullName evidence="10">RING-type domain-containing protein</fullName>
    </recommendedName>
</protein>
<dbReference type="SMART" id="SM00184">
    <property type="entry name" value="RING"/>
    <property type="match status" value="1"/>
</dbReference>
<evidence type="ECO:0000313" key="9">
    <source>
        <dbReference type="Proteomes" id="UP000245119"/>
    </source>
</evidence>
<evidence type="ECO:0000259" key="6">
    <source>
        <dbReference type="PROSITE" id="PS50089"/>
    </source>
</evidence>
<dbReference type="PANTHER" id="PTHR25462:SF296">
    <property type="entry name" value="MEIOTIC P26, ISOFORM F"/>
    <property type="match status" value="1"/>
</dbReference>
<dbReference type="Gene3D" id="3.30.40.10">
    <property type="entry name" value="Zinc/RING finger domain, C3HC4 (zinc finger)"/>
    <property type="match status" value="1"/>
</dbReference>
<dbReference type="InterPro" id="IPR000315">
    <property type="entry name" value="Znf_B-box"/>
</dbReference>
<keyword evidence="5" id="KW-0175">Coiled coil</keyword>
<dbReference type="CDD" id="cd19757">
    <property type="entry name" value="Bbox1"/>
    <property type="match status" value="1"/>
</dbReference>
<evidence type="ECO:0000256" key="1">
    <source>
        <dbReference type="ARBA" id="ARBA00022723"/>
    </source>
</evidence>
<dbReference type="PANTHER" id="PTHR25462">
    <property type="entry name" value="BONUS, ISOFORM C-RELATED"/>
    <property type="match status" value="1"/>
</dbReference>
<dbReference type="Gene3D" id="2.60.120.920">
    <property type="match status" value="1"/>
</dbReference>
<accession>A0A2T7NKY3</accession>
<keyword evidence="2 4" id="KW-0863">Zinc-finger</keyword>
<dbReference type="EMBL" id="PZQS01000011">
    <property type="protein sequence ID" value="PVD21811.1"/>
    <property type="molecule type" value="Genomic_DNA"/>
</dbReference>
<evidence type="ECO:0000256" key="4">
    <source>
        <dbReference type="PROSITE-ProRule" id="PRU00024"/>
    </source>
</evidence>
<dbReference type="SUPFAM" id="SSF57850">
    <property type="entry name" value="RING/U-box"/>
    <property type="match status" value="1"/>
</dbReference>
<name>A0A2T7NKY3_POMCA</name>
<evidence type="ECO:0000259" key="7">
    <source>
        <dbReference type="PROSITE" id="PS50119"/>
    </source>
</evidence>
<keyword evidence="1" id="KW-0479">Metal-binding</keyword>
<dbReference type="InterPro" id="IPR013083">
    <property type="entry name" value="Znf_RING/FYVE/PHD"/>
</dbReference>
<dbReference type="SUPFAM" id="SSF57845">
    <property type="entry name" value="B-box zinc-binding domain"/>
    <property type="match status" value="1"/>
</dbReference>
<gene>
    <name evidence="8" type="ORF">C0Q70_17613</name>
</gene>
<sequence length="549" mass="61981">MYSSWNTPLGEHSKMATTSPDNRAKELECPVCNNHFIMPKILPCGHLVCRHCIIFLISSKNELHCPVCRHTIIEQKMQNIKCPSAIADSLPTDIAMDALAMSVDVLGQKPECCVCDGVKADFICLQCRDLLCSLCINAHEKLSATRNHCVENLRTVSAERLAANGSAVCADHGEKLSFYCPNHNLAVCASCAIKEHKTCSEVKDLDMEMESAKDAMQVIAHTLTEGEITTKQIIRELDSCEQESLFCQKLCGSLIAICNKQKELTSPDSTLMEAVRDTKEKLYQRLGRIRSYKTIAYRARVVSLRPGLIHAKRALQERMNTQDLLTTRPADTNTEFLRRTTDCNELLRRIKSELRQLEQQRKKPEEQQMTFHRNRGYGVILGWNGVSAECQGHYGGVVVSSSAMETNFIFEIQVVEMKRDWQPDDIMFCGITGTHPNDLNIKQRICDMEDVKMCHQAINGLAMNVKQYDIIGLMIDPANNFHFFLNKLPLYIAKHIPRPCYVVFDLDINIKKIIALPAVRLTNVSWNWKGNQPENTSCVSTIDLTVDSP</sequence>
<feature type="domain" description="B box-type" evidence="7">
    <location>
        <begin position="164"/>
        <end position="207"/>
    </location>
</feature>
<dbReference type="AlphaFoldDB" id="A0A2T7NKY3"/>